<evidence type="ECO:0008006" key="3">
    <source>
        <dbReference type="Google" id="ProtNLM"/>
    </source>
</evidence>
<dbReference type="AlphaFoldDB" id="A7N3Q5"/>
<evidence type="ECO:0000313" key="2">
    <source>
        <dbReference type="Proteomes" id="UP000008152"/>
    </source>
</evidence>
<dbReference type="PATRIC" id="fig|338187.25.peg.5402"/>
<dbReference type="EMBL" id="CP000790">
    <property type="protein sequence ID" value="ABU72684.1"/>
    <property type="molecule type" value="Genomic_DNA"/>
</dbReference>
<dbReference type="Proteomes" id="UP000008152">
    <property type="component" value="Chromosome II"/>
</dbReference>
<protein>
    <recommendedName>
        <fullName evidence="3">Glutathione peroxidase</fullName>
    </recommendedName>
</protein>
<proteinExistence type="predicted"/>
<name>A7N3Q5_VIBC1</name>
<gene>
    <name evidence="1" type="ordered locus">VIBHAR_04775</name>
</gene>
<dbReference type="InterPro" id="IPR021724">
    <property type="entry name" value="DUF3297"/>
</dbReference>
<dbReference type="KEGG" id="vha:VIBHAR_04775"/>
<dbReference type="Pfam" id="PF11730">
    <property type="entry name" value="DUF3297"/>
    <property type="match status" value="1"/>
</dbReference>
<accession>A7N3Q5</accession>
<evidence type="ECO:0000313" key="1">
    <source>
        <dbReference type="EMBL" id="ABU72684.1"/>
    </source>
</evidence>
<organism evidence="1 2">
    <name type="scientific">Vibrio campbellii (strain ATCC BAA-1116)</name>
    <dbReference type="NCBI Taxonomy" id="2902295"/>
    <lineage>
        <taxon>Bacteria</taxon>
        <taxon>Pseudomonadati</taxon>
        <taxon>Pseudomonadota</taxon>
        <taxon>Gammaproteobacteria</taxon>
        <taxon>Vibrionales</taxon>
        <taxon>Vibrionaceae</taxon>
        <taxon>Vibrio</taxon>
    </lineage>
</organism>
<reference evidence="1 2" key="1">
    <citation type="submission" date="2007-08" db="EMBL/GenBank/DDBJ databases">
        <authorList>
            <consortium name="The Vibrio harveyi Genome Sequencing Project"/>
            <person name="Bassler B."/>
            <person name="Clifton S.W."/>
            <person name="Fulton L."/>
            <person name="Delehaunty K."/>
            <person name="Fronick C."/>
            <person name="Harrison M."/>
            <person name="Markivic C."/>
            <person name="Fulton R."/>
            <person name="Tin-Wollam A.-M."/>
            <person name="Shah N."/>
            <person name="Pepin K."/>
            <person name="Nash W."/>
            <person name="Thiruvilangam P."/>
            <person name="Bhonagiri V."/>
            <person name="Waters C."/>
            <person name="Tu K.C."/>
            <person name="Irgon J."/>
            <person name="Wilson R.K."/>
        </authorList>
    </citation>
    <scope>NUCLEOTIDE SEQUENCE [LARGE SCALE GENOMIC DNA]</scope>
    <source>
        <strain evidence="2">ATCC BAA-1116 / BB120</strain>
    </source>
</reference>
<sequence>MSLNAMRILEHSPCTDYNGALFLMTSRSHKMTDTAKPALPDRLAGNPRSPFFIKECFEHQIGIRINGQERTDVEEYCISEGWVKIASPKAKDRFGNPMLIKLKGEVEAYYV</sequence>